<dbReference type="PANTHER" id="PTHR43611:SF3">
    <property type="entry name" value="FLAVIN MONONUCLEOTIDE HYDROLASE 1, CHLOROPLATIC"/>
    <property type="match status" value="1"/>
</dbReference>
<dbReference type="AlphaFoldDB" id="T1AJV6"/>
<dbReference type="Gene3D" id="1.10.150.240">
    <property type="entry name" value="Putative phosphatase, domain 2"/>
    <property type="match status" value="1"/>
</dbReference>
<dbReference type="GO" id="GO:0016787">
    <property type="term" value="F:hydrolase activity"/>
    <property type="evidence" value="ECO:0007669"/>
    <property type="project" value="UniProtKB-KW"/>
</dbReference>
<dbReference type="Pfam" id="PF00702">
    <property type="entry name" value="Hydrolase"/>
    <property type="match status" value="1"/>
</dbReference>
<proteinExistence type="predicted"/>
<dbReference type="PANTHER" id="PTHR43611">
    <property type="entry name" value="ALPHA-D-GLUCOSE 1-PHOSPHATE PHOSPHATASE"/>
    <property type="match status" value="1"/>
</dbReference>
<dbReference type="InterPro" id="IPR006439">
    <property type="entry name" value="HAD-SF_hydro_IA"/>
</dbReference>
<keyword evidence="1" id="KW-0378">Hydrolase</keyword>
<evidence type="ECO:0000313" key="1">
    <source>
        <dbReference type="EMBL" id="EQD42305.1"/>
    </source>
</evidence>
<dbReference type="CDD" id="cd02603">
    <property type="entry name" value="HAD_sEH-N_like"/>
    <property type="match status" value="1"/>
</dbReference>
<dbReference type="PRINTS" id="PR00413">
    <property type="entry name" value="HADHALOGNASE"/>
</dbReference>
<gene>
    <name evidence="1" type="ORF">B2A_10381</name>
</gene>
<organism evidence="1">
    <name type="scientific">mine drainage metagenome</name>
    <dbReference type="NCBI Taxonomy" id="410659"/>
    <lineage>
        <taxon>unclassified sequences</taxon>
        <taxon>metagenomes</taxon>
        <taxon>ecological metagenomes</taxon>
    </lineage>
</organism>
<dbReference type="InterPro" id="IPR023214">
    <property type="entry name" value="HAD_sf"/>
</dbReference>
<dbReference type="SFLD" id="SFLDG01129">
    <property type="entry name" value="C1.5:_HAD__Beta-PGM__Phosphata"/>
    <property type="match status" value="1"/>
</dbReference>
<sequence>MVKDIIFDLGGVLLDYTEEQYYGFLSKKYGLSKHKISKALNPMIERLEVGEMTIKQMRKQASKDFSIPNADLEWVRFFKSSAKPDMYMVSLAQRLKKRYRVSILSNVSRSRYIVARGLLIKRLGAYRIFTSCYMRMRKPNKQIYLAVLRALRAKPSETIFIDNLKANVVGAKRVGIKGIQFRNHSQITNALKRIGVDTRG</sequence>
<dbReference type="EMBL" id="AUZZ01007490">
    <property type="protein sequence ID" value="EQD42305.1"/>
    <property type="molecule type" value="Genomic_DNA"/>
</dbReference>
<dbReference type="SUPFAM" id="SSF56784">
    <property type="entry name" value="HAD-like"/>
    <property type="match status" value="1"/>
</dbReference>
<reference evidence="1" key="1">
    <citation type="submission" date="2013-08" db="EMBL/GenBank/DDBJ databases">
        <authorList>
            <person name="Mendez C."/>
            <person name="Richter M."/>
            <person name="Ferrer M."/>
            <person name="Sanchez J."/>
        </authorList>
    </citation>
    <scope>NUCLEOTIDE SEQUENCE</scope>
</reference>
<dbReference type="SFLD" id="SFLDS00003">
    <property type="entry name" value="Haloacid_Dehalogenase"/>
    <property type="match status" value="1"/>
</dbReference>
<name>T1AJV6_9ZZZZ</name>
<dbReference type="InterPro" id="IPR023198">
    <property type="entry name" value="PGP-like_dom2"/>
</dbReference>
<comment type="caution">
    <text evidence="1">The sequence shown here is derived from an EMBL/GenBank/DDBJ whole genome shotgun (WGS) entry which is preliminary data.</text>
</comment>
<dbReference type="NCBIfam" id="TIGR01509">
    <property type="entry name" value="HAD-SF-IA-v3"/>
    <property type="match status" value="1"/>
</dbReference>
<protein>
    <submittedName>
        <fullName evidence="1">HAD-superfamily hydrolase</fullName>
    </submittedName>
</protein>
<dbReference type="Gene3D" id="3.40.50.1000">
    <property type="entry name" value="HAD superfamily/HAD-like"/>
    <property type="match status" value="1"/>
</dbReference>
<dbReference type="InterPro" id="IPR036412">
    <property type="entry name" value="HAD-like_sf"/>
</dbReference>
<reference evidence="1" key="2">
    <citation type="journal article" date="2014" name="ISME J.">
        <title>Microbial stratification in low pH oxic and suboxic macroscopic growths along an acid mine drainage.</title>
        <authorList>
            <person name="Mendez-Garcia C."/>
            <person name="Mesa V."/>
            <person name="Sprenger R.R."/>
            <person name="Richter M."/>
            <person name="Diez M.S."/>
            <person name="Solano J."/>
            <person name="Bargiela R."/>
            <person name="Golyshina O.V."/>
            <person name="Manteca A."/>
            <person name="Ramos J.L."/>
            <person name="Gallego J.R."/>
            <person name="Llorente I."/>
            <person name="Martins Dos Santos V.A."/>
            <person name="Jensen O.N."/>
            <person name="Pelaez A.I."/>
            <person name="Sanchez J."/>
            <person name="Ferrer M."/>
        </authorList>
    </citation>
    <scope>NUCLEOTIDE SEQUENCE</scope>
</reference>
<accession>T1AJV6</accession>